<feature type="signal peptide" evidence="2">
    <location>
        <begin position="1"/>
        <end position="20"/>
    </location>
</feature>
<gene>
    <name evidence="3" type="ORF">IL334_006440</name>
</gene>
<keyword evidence="1" id="KW-0472">Membrane</keyword>
<organism evidence="3 4">
    <name type="scientific">Kwoniella shivajii</name>
    <dbReference type="NCBI Taxonomy" id="564305"/>
    <lineage>
        <taxon>Eukaryota</taxon>
        <taxon>Fungi</taxon>
        <taxon>Dikarya</taxon>
        <taxon>Basidiomycota</taxon>
        <taxon>Agaricomycotina</taxon>
        <taxon>Tremellomycetes</taxon>
        <taxon>Tremellales</taxon>
        <taxon>Cryptococcaceae</taxon>
        <taxon>Kwoniella</taxon>
    </lineage>
</organism>
<sequence length="256" mass="26392">MFSLLNFALLLGLITPSARSVSEVNGDVDQISKRQRTNTGYRAITFTAQNTGGVNSGALGSTQSLPGCAIVSQSTVLSVYGIDPNTCHVLLFNTPVVYTVTILSYSNSLIDDATCNSFTYSIQTNGVSSSGASEPMDYGLASLYGLTTCASSAVSDLFSVVISTCLALSGQISSSTPGIVMSSQSSRSSEMIPSTSTLTQSISPSVVTTSHSTEGTTTTITSVSPTVSASGKKNGYVIWAVGLTLAAAVWVILLAM</sequence>
<dbReference type="EMBL" id="CP141889">
    <property type="protein sequence ID" value="WRT69454.1"/>
    <property type="molecule type" value="Genomic_DNA"/>
</dbReference>
<protein>
    <submittedName>
        <fullName evidence="3">Uncharacterized protein</fullName>
    </submittedName>
</protein>
<dbReference type="Proteomes" id="UP001329825">
    <property type="component" value="Chromosome 9"/>
</dbReference>
<reference evidence="3 4" key="1">
    <citation type="submission" date="2024-01" db="EMBL/GenBank/DDBJ databases">
        <title>Comparative genomics of Cryptococcus and Kwoniella reveals pathogenesis evolution and contrasting modes of karyotype evolution via chromosome fusion or intercentromeric recombination.</title>
        <authorList>
            <person name="Coelho M.A."/>
            <person name="David-Palma M."/>
            <person name="Shea T."/>
            <person name="Bowers K."/>
            <person name="McGinley-Smith S."/>
            <person name="Mohammad A.W."/>
            <person name="Gnirke A."/>
            <person name="Yurkov A.M."/>
            <person name="Nowrousian M."/>
            <person name="Sun S."/>
            <person name="Cuomo C.A."/>
            <person name="Heitman J."/>
        </authorList>
    </citation>
    <scope>NUCLEOTIDE SEQUENCE [LARGE SCALE GENOMIC DNA]</scope>
    <source>
        <strain evidence="3">CBS 11374</strain>
    </source>
</reference>
<keyword evidence="4" id="KW-1185">Reference proteome</keyword>
<dbReference type="GeneID" id="87958570"/>
<keyword evidence="1" id="KW-0812">Transmembrane</keyword>
<proteinExistence type="predicted"/>
<accession>A0ABZ1D819</accession>
<evidence type="ECO:0000256" key="1">
    <source>
        <dbReference type="SAM" id="Phobius"/>
    </source>
</evidence>
<dbReference type="RefSeq" id="XP_062794193.1">
    <property type="nucleotide sequence ID" value="XM_062938142.1"/>
</dbReference>
<keyword evidence="1" id="KW-1133">Transmembrane helix</keyword>
<evidence type="ECO:0000313" key="4">
    <source>
        <dbReference type="Proteomes" id="UP001329825"/>
    </source>
</evidence>
<feature type="chain" id="PRO_5046802585" evidence="2">
    <location>
        <begin position="21"/>
        <end position="256"/>
    </location>
</feature>
<keyword evidence="2" id="KW-0732">Signal</keyword>
<name>A0ABZ1D819_9TREE</name>
<evidence type="ECO:0000256" key="2">
    <source>
        <dbReference type="SAM" id="SignalP"/>
    </source>
</evidence>
<evidence type="ECO:0000313" key="3">
    <source>
        <dbReference type="EMBL" id="WRT69454.1"/>
    </source>
</evidence>
<feature type="transmembrane region" description="Helical" evidence="1">
    <location>
        <begin position="236"/>
        <end position="255"/>
    </location>
</feature>